<dbReference type="PANTHER" id="PTHR13799">
    <property type="entry name" value="NGG1 INTERACTING FACTOR 3"/>
    <property type="match status" value="1"/>
</dbReference>
<feature type="binding site" evidence="5">
    <location>
        <position position="105"/>
    </location>
    <ligand>
        <name>a divalent metal cation</name>
        <dbReference type="ChEBI" id="CHEBI:60240"/>
        <label>1</label>
    </ligand>
</feature>
<dbReference type="InterPro" id="IPR036069">
    <property type="entry name" value="DUF34/NIF3_sf"/>
</dbReference>
<dbReference type="eggNOG" id="COG0327">
    <property type="taxonomic scope" value="Bacteria"/>
</dbReference>
<dbReference type="STRING" id="1009370.ALO_13794"/>
<dbReference type="OrthoDB" id="9792792at2"/>
<dbReference type="Gene3D" id="3.40.1390.30">
    <property type="entry name" value="NIF3 (NGG1p interacting factor 3)-like"/>
    <property type="match status" value="1"/>
</dbReference>
<organism evidence="6 7">
    <name type="scientific">Acetonema longum DSM 6540</name>
    <dbReference type="NCBI Taxonomy" id="1009370"/>
    <lineage>
        <taxon>Bacteria</taxon>
        <taxon>Bacillati</taxon>
        <taxon>Bacillota</taxon>
        <taxon>Negativicutes</taxon>
        <taxon>Acetonemataceae</taxon>
        <taxon>Acetonema</taxon>
    </lineage>
</organism>
<evidence type="ECO:0000313" key="6">
    <source>
        <dbReference type="EMBL" id="EGO63333.1"/>
    </source>
</evidence>
<dbReference type="InterPro" id="IPR002678">
    <property type="entry name" value="DUF34/NIF3"/>
</dbReference>
<dbReference type="EMBL" id="AFGF01000121">
    <property type="protein sequence ID" value="EGO63333.1"/>
    <property type="molecule type" value="Genomic_DNA"/>
</dbReference>
<feature type="binding site" evidence="5">
    <location>
        <position position="333"/>
    </location>
    <ligand>
        <name>a divalent metal cation</name>
        <dbReference type="ChEBI" id="CHEBI:60240"/>
        <label>1</label>
    </ligand>
</feature>
<dbReference type="PANTHER" id="PTHR13799:SF14">
    <property type="entry name" value="GTP CYCLOHYDROLASE 1 TYPE 2 HOMOLOG"/>
    <property type="match status" value="1"/>
</dbReference>
<evidence type="ECO:0000256" key="4">
    <source>
        <dbReference type="PIRNR" id="PIRNR037489"/>
    </source>
</evidence>
<comment type="caution">
    <text evidence="6">The sequence shown here is derived from an EMBL/GenBank/DDBJ whole genome shotgun (WGS) entry which is preliminary data.</text>
</comment>
<sequence length="369" mass="39482">MPVICSEIIELMEEIAPSQYAEEWDNVGLLVGDPRQVIHKIMVALDVTPQVLESAIEQGAQLIISHHPPLFKAIKQLRGDLPGTKTLCRLVQNDIAVYAAHTTLDAAPDGVNDVLAGKLGLEHCEALSNNKEILYKLAVCVPESHTSQVWEAIAATGAGHIGNYSHCSFQIHGTGTFKPLPGTQPFIGEPGKIESVAECRLETVFPARLRSNVLKAMLNAHPYEEVAYDLYCLANEQAGGLGRIGTLAKPVPLSEFAAQVKQALAAAAVKVAGLSDKTVYKVAICGGSGASLLTQAVQAGADVLVTGDVDYHDALTALEQGAAVIDAGHFGTEYPVVEDLTGRLRRLAHEKKWDVQIVPAVQNDIFTYV</sequence>
<dbReference type="InterPro" id="IPR015867">
    <property type="entry name" value="N-reg_PII/ATP_PRibTrfase_C"/>
</dbReference>
<dbReference type="NCBIfam" id="TIGR00486">
    <property type="entry name" value="YbgI_SA1388"/>
    <property type="match status" value="1"/>
</dbReference>
<evidence type="ECO:0000256" key="5">
    <source>
        <dbReference type="PIRSR" id="PIRSR602678-1"/>
    </source>
</evidence>
<accession>F7NKZ0</accession>
<name>F7NKZ0_9FIRM</name>
<dbReference type="GO" id="GO:0046872">
    <property type="term" value="F:metal ion binding"/>
    <property type="evidence" value="ECO:0007669"/>
    <property type="project" value="UniProtKB-UniRule"/>
</dbReference>
<dbReference type="AlphaFoldDB" id="F7NKZ0"/>
<dbReference type="SUPFAM" id="SSF102705">
    <property type="entry name" value="NIF3 (NGG1p interacting factor 3)-like"/>
    <property type="match status" value="1"/>
</dbReference>
<keyword evidence="7" id="KW-1185">Reference proteome</keyword>
<feature type="binding site" evidence="5">
    <location>
        <position position="66"/>
    </location>
    <ligand>
        <name>a divalent metal cation</name>
        <dbReference type="ChEBI" id="CHEBI:60240"/>
        <label>1</label>
    </ligand>
</feature>
<keyword evidence="3 4" id="KW-0479">Metal-binding</keyword>
<comment type="similarity">
    <text evidence="1 4">Belongs to the GTP cyclohydrolase I type 2/NIF3 family.</text>
</comment>
<protein>
    <recommendedName>
        <fullName evidence="2 4">GTP cyclohydrolase 1 type 2 homolog</fullName>
    </recommendedName>
</protein>
<feature type="binding site" evidence="5">
    <location>
        <position position="329"/>
    </location>
    <ligand>
        <name>a divalent metal cation</name>
        <dbReference type="ChEBI" id="CHEBI:60240"/>
        <label>1</label>
    </ligand>
</feature>
<dbReference type="FunFam" id="3.40.1390.30:FF:000001">
    <property type="entry name" value="GTP cyclohydrolase 1 type 2"/>
    <property type="match status" value="1"/>
</dbReference>
<evidence type="ECO:0000256" key="2">
    <source>
        <dbReference type="ARBA" id="ARBA00022112"/>
    </source>
</evidence>
<dbReference type="InterPro" id="IPR017221">
    <property type="entry name" value="DUF34/NIF3_bac"/>
</dbReference>
<dbReference type="GO" id="GO:0005737">
    <property type="term" value="C:cytoplasm"/>
    <property type="evidence" value="ECO:0007669"/>
    <property type="project" value="TreeGrafter"/>
</dbReference>
<dbReference type="Proteomes" id="UP000003240">
    <property type="component" value="Unassembled WGS sequence"/>
</dbReference>
<dbReference type="FunFam" id="3.30.70.120:FF:000006">
    <property type="entry name" value="GTP cyclohydrolase 1 type 2 homolog"/>
    <property type="match status" value="1"/>
</dbReference>
<proteinExistence type="inferred from homology"/>
<evidence type="ECO:0000256" key="3">
    <source>
        <dbReference type="ARBA" id="ARBA00022723"/>
    </source>
</evidence>
<reference evidence="6 7" key="1">
    <citation type="journal article" date="2011" name="EMBO J.">
        <title>Structural diversity of bacterial flagellar motors.</title>
        <authorList>
            <person name="Chen S."/>
            <person name="Beeby M."/>
            <person name="Murphy G.E."/>
            <person name="Leadbetter J.R."/>
            <person name="Hendrixson D.R."/>
            <person name="Briegel A."/>
            <person name="Li Z."/>
            <person name="Shi J."/>
            <person name="Tocheva E.I."/>
            <person name="Muller A."/>
            <person name="Dobro M.J."/>
            <person name="Jensen G.J."/>
        </authorList>
    </citation>
    <scope>NUCLEOTIDE SEQUENCE [LARGE SCALE GENOMIC DNA]</scope>
    <source>
        <strain evidence="6 7">DSM 6540</strain>
    </source>
</reference>
<dbReference type="PIRSF" id="PIRSF037489">
    <property type="entry name" value="UCP037489_NIF3_YqfO"/>
    <property type="match status" value="1"/>
</dbReference>
<evidence type="ECO:0000256" key="1">
    <source>
        <dbReference type="ARBA" id="ARBA00006964"/>
    </source>
</evidence>
<gene>
    <name evidence="6" type="ORF">ALO_13794</name>
</gene>
<dbReference type="Pfam" id="PF01784">
    <property type="entry name" value="DUF34_NIF3"/>
    <property type="match status" value="1"/>
</dbReference>
<dbReference type="Gene3D" id="3.30.70.120">
    <property type="match status" value="1"/>
</dbReference>
<evidence type="ECO:0000313" key="7">
    <source>
        <dbReference type="Proteomes" id="UP000003240"/>
    </source>
</evidence>
<feature type="binding site" evidence="5">
    <location>
        <position position="67"/>
    </location>
    <ligand>
        <name>a divalent metal cation</name>
        <dbReference type="ChEBI" id="CHEBI:60240"/>
        <label>1</label>
    </ligand>
</feature>
<dbReference type="RefSeq" id="WP_004096725.1">
    <property type="nucleotide sequence ID" value="NZ_AFGF01000121.1"/>
</dbReference>